<sequence length="336" mass="36752">MQTTPKHPADVCKLKALPTSLLNYACLHDHQAERHKSDDNYKNSHPAPVSTYTSGSHDACVMDNFLGRLCYLARRLVVLLAKRSDFCRKGARVLMLSISQSAFSASSRMNKAARLRINRLQTNLHAAGIWPVVCEAGATALCGCRKVQPAFRATSLTRQQSASSASNVMLLASPTSGQACGILTGSFTTGSSSGGDKEILVQHLLVKENDLNLLVELQKRVAGGEDLSDLAVEYSICLSKEEGGVLGWVRKGQMVPEFEEAAFSAPLDKVVRCKTNFGWHLLQVISEREEALLGEVQPSELNEKLQDPNFTETTQLIDVREPEEIKRGNGDLELSL</sequence>
<feature type="domain" description="PpiC" evidence="2">
    <location>
        <begin position="196"/>
        <end position="286"/>
    </location>
</feature>
<dbReference type="Gramene" id="AUR62040469-RA">
    <property type="protein sequence ID" value="AUR62040469-RA:cds"/>
    <property type="gene ID" value="AUR62040469"/>
</dbReference>
<dbReference type="AlphaFoldDB" id="A0A803N4V2"/>
<dbReference type="PROSITE" id="PS50198">
    <property type="entry name" value="PPIC_PPIASE_2"/>
    <property type="match status" value="1"/>
</dbReference>
<dbReference type="SUPFAM" id="SSF54534">
    <property type="entry name" value="FKBP-like"/>
    <property type="match status" value="1"/>
</dbReference>
<evidence type="ECO:0000256" key="1">
    <source>
        <dbReference type="PROSITE-ProRule" id="PRU00278"/>
    </source>
</evidence>
<keyword evidence="1" id="KW-0413">Isomerase</keyword>
<reference evidence="3" key="1">
    <citation type="journal article" date="2017" name="Nature">
        <title>The genome of Chenopodium quinoa.</title>
        <authorList>
            <person name="Jarvis D.E."/>
            <person name="Ho Y.S."/>
            <person name="Lightfoot D.J."/>
            <person name="Schmoeckel S.M."/>
            <person name="Li B."/>
            <person name="Borm T.J.A."/>
            <person name="Ohyanagi H."/>
            <person name="Mineta K."/>
            <person name="Michell C.T."/>
            <person name="Saber N."/>
            <person name="Kharbatia N.M."/>
            <person name="Rupper R.R."/>
            <person name="Sharp A.R."/>
            <person name="Dally N."/>
            <person name="Boughton B.A."/>
            <person name="Woo Y.H."/>
            <person name="Gao G."/>
            <person name="Schijlen E.G.W.M."/>
            <person name="Guo X."/>
            <person name="Momin A.A."/>
            <person name="Negrao S."/>
            <person name="Al-Babili S."/>
            <person name="Gehring C."/>
            <person name="Roessner U."/>
            <person name="Jung C."/>
            <person name="Murphy K."/>
            <person name="Arold S.T."/>
            <person name="Gojobori T."/>
            <person name="van der Linden C.G."/>
            <person name="van Loo E.N."/>
            <person name="Jellen E.N."/>
            <person name="Maughan P.J."/>
            <person name="Tester M."/>
        </authorList>
    </citation>
    <scope>NUCLEOTIDE SEQUENCE [LARGE SCALE GENOMIC DNA]</scope>
    <source>
        <strain evidence="3">cv. PI 614886</strain>
    </source>
</reference>
<evidence type="ECO:0000313" key="3">
    <source>
        <dbReference type="EnsemblPlants" id="AUR62040469-RA:cds"/>
    </source>
</evidence>
<accession>A0A803N4V2</accession>
<reference evidence="3" key="2">
    <citation type="submission" date="2021-03" db="UniProtKB">
        <authorList>
            <consortium name="EnsemblPlants"/>
        </authorList>
    </citation>
    <scope>IDENTIFICATION</scope>
</reference>
<organism evidence="3 4">
    <name type="scientific">Chenopodium quinoa</name>
    <name type="common">Quinoa</name>
    <dbReference type="NCBI Taxonomy" id="63459"/>
    <lineage>
        <taxon>Eukaryota</taxon>
        <taxon>Viridiplantae</taxon>
        <taxon>Streptophyta</taxon>
        <taxon>Embryophyta</taxon>
        <taxon>Tracheophyta</taxon>
        <taxon>Spermatophyta</taxon>
        <taxon>Magnoliopsida</taxon>
        <taxon>eudicotyledons</taxon>
        <taxon>Gunneridae</taxon>
        <taxon>Pentapetalae</taxon>
        <taxon>Caryophyllales</taxon>
        <taxon>Chenopodiaceae</taxon>
        <taxon>Chenopodioideae</taxon>
        <taxon>Atripliceae</taxon>
        <taxon>Chenopodium</taxon>
    </lineage>
</organism>
<name>A0A803N4V2_CHEQI</name>
<evidence type="ECO:0000259" key="2">
    <source>
        <dbReference type="PROSITE" id="PS50198"/>
    </source>
</evidence>
<dbReference type="PANTHER" id="PTHR43629">
    <property type="entry name" value="PEPTIDYL-PROLYL CIS-TRANS ISOMERASE"/>
    <property type="match status" value="1"/>
</dbReference>
<protein>
    <recommendedName>
        <fullName evidence="2">PpiC domain-containing protein</fullName>
    </recommendedName>
</protein>
<dbReference type="Gene3D" id="3.10.50.40">
    <property type="match status" value="1"/>
</dbReference>
<dbReference type="PANTHER" id="PTHR43629:SF2">
    <property type="entry name" value="RHODANESE-LIKE_PPIC DOMAIN-CONTAINING PROTEIN 12, CHLOROPLASTIC"/>
    <property type="match status" value="1"/>
</dbReference>
<keyword evidence="4" id="KW-1185">Reference proteome</keyword>
<dbReference type="InterPro" id="IPR046357">
    <property type="entry name" value="PPIase_dom_sf"/>
</dbReference>
<keyword evidence="1" id="KW-0697">Rotamase</keyword>
<dbReference type="InterPro" id="IPR000297">
    <property type="entry name" value="PPIase_PpiC"/>
</dbReference>
<dbReference type="Proteomes" id="UP000596660">
    <property type="component" value="Unplaced"/>
</dbReference>
<dbReference type="Pfam" id="PF13616">
    <property type="entry name" value="Rotamase_3"/>
    <property type="match status" value="1"/>
</dbReference>
<dbReference type="EnsemblPlants" id="AUR62040469-RA">
    <property type="protein sequence ID" value="AUR62040469-RA:cds"/>
    <property type="gene ID" value="AUR62040469"/>
</dbReference>
<proteinExistence type="predicted"/>
<dbReference type="GO" id="GO:0003755">
    <property type="term" value="F:peptidyl-prolyl cis-trans isomerase activity"/>
    <property type="evidence" value="ECO:0007669"/>
    <property type="project" value="UniProtKB-KW"/>
</dbReference>
<evidence type="ECO:0000313" key="4">
    <source>
        <dbReference type="Proteomes" id="UP000596660"/>
    </source>
</evidence>
<dbReference type="InterPro" id="IPR052204">
    <property type="entry name" value="PpiC/parvulin_rotamase"/>
</dbReference>